<organism evidence="1 2">
    <name type="scientific">Centaurea solstitialis</name>
    <name type="common">yellow star-thistle</name>
    <dbReference type="NCBI Taxonomy" id="347529"/>
    <lineage>
        <taxon>Eukaryota</taxon>
        <taxon>Viridiplantae</taxon>
        <taxon>Streptophyta</taxon>
        <taxon>Embryophyta</taxon>
        <taxon>Tracheophyta</taxon>
        <taxon>Spermatophyta</taxon>
        <taxon>Magnoliopsida</taxon>
        <taxon>eudicotyledons</taxon>
        <taxon>Gunneridae</taxon>
        <taxon>Pentapetalae</taxon>
        <taxon>asterids</taxon>
        <taxon>campanulids</taxon>
        <taxon>Asterales</taxon>
        <taxon>Asteraceae</taxon>
        <taxon>Carduoideae</taxon>
        <taxon>Cardueae</taxon>
        <taxon>Centaureinae</taxon>
        <taxon>Centaurea</taxon>
    </lineage>
</organism>
<dbReference type="AlphaFoldDB" id="A0AA38TAK9"/>
<comment type="caution">
    <text evidence="1">The sequence shown here is derived from an EMBL/GenBank/DDBJ whole genome shotgun (WGS) entry which is preliminary data.</text>
</comment>
<evidence type="ECO:0000313" key="1">
    <source>
        <dbReference type="EMBL" id="KAJ9551185.1"/>
    </source>
</evidence>
<dbReference type="Proteomes" id="UP001172457">
    <property type="component" value="Chromosome 4"/>
</dbReference>
<gene>
    <name evidence="1" type="ORF">OSB04_015230</name>
</gene>
<reference evidence="1" key="1">
    <citation type="submission" date="2023-03" db="EMBL/GenBank/DDBJ databases">
        <title>Chromosome-scale reference genome and RAD-based genetic map of yellow starthistle (Centaurea solstitialis) reveal putative structural variation and QTLs associated with invader traits.</title>
        <authorList>
            <person name="Reatini B."/>
            <person name="Cang F.A."/>
            <person name="Jiang Q."/>
            <person name="Mckibben M.T.W."/>
            <person name="Barker M.S."/>
            <person name="Rieseberg L.H."/>
            <person name="Dlugosch K.M."/>
        </authorList>
    </citation>
    <scope>NUCLEOTIDE SEQUENCE</scope>
    <source>
        <strain evidence="1">CAN-66</strain>
        <tissue evidence="1">Leaf</tissue>
    </source>
</reference>
<proteinExistence type="predicted"/>
<keyword evidence="2" id="KW-1185">Reference proteome</keyword>
<evidence type="ECO:0000313" key="2">
    <source>
        <dbReference type="Proteomes" id="UP001172457"/>
    </source>
</evidence>
<protein>
    <submittedName>
        <fullName evidence="1">Uncharacterized protein</fullName>
    </submittedName>
</protein>
<dbReference type="EMBL" id="JARYMX010000004">
    <property type="protein sequence ID" value="KAJ9551185.1"/>
    <property type="molecule type" value="Genomic_DNA"/>
</dbReference>
<feature type="non-terminal residue" evidence="1">
    <location>
        <position position="202"/>
    </location>
</feature>
<accession>A0AA38TAK9</accession>
<sequence>MMITHTHDRPMVKYFRTEGLSRCKFDLSKVSMLCERVFLSVSDQPSISTFASVVKRNNPSVIPLMSIWPPNWGPGNQDNISNLLRMADQPAYQKTFYRVFNHKACGVAVRHMGDVDSIPFTPGLDLYFTTLLSTEGNMTSLGTLLDNKLNSVSYPIDSICENFEWVHIRSPNYHTPLTNNFTAAHTAHYDPSSRVNKEFPRN</sequence>
<name>A0AA38TAK9_9ASTR</name>